<feature type="domain" description="Calponin-homology (CH)" evidence="3">
    <location>
        <begin position="9"/>
        <end position="114"/>
    </location>
</feature>
<feature type="region of interest" description="Disordered" evidence="2">
    <location>
        <begin position="820"/>
        <end position="857"/>
    </location>
</feature>
<dbReference type="Gene3D" id="1.10.287.1490">
    <property type="match status" value="1"/>
</dbReference>
<dbReference type="InterPro" id="IPR010441">
    <property type="entry name" value="CH_2"/>
</dbReference>
<dbReference type="GO" id="GO:0005930">
    <property type="term" value="C:axoneme"/>
    <property type="evidence" value="ECO:0007669"/>
    <property type="project" value="TreeGrafter"/>
</dbReference>
<feature type="region of interest" description="Disordered" evidence="2">
    <location>
        <begin position="1002"/>
        <end position="1082"/>
    </location>
</feature>
<feature type="compositionally biased region" description="Basic and acidic residues" evidence="2">
    <location>
        <begin position="1023"/>
        <end position="1052"/>
    </location>
</feature>
<feature type="compositionally biased region" description="Basic and acidic residues" evidence="2">
    <location>
        <begin position="844"/>
        <end position="857"/>
    </location>
</feature>
<feature type="region of interest" description="Disordered" evidence="2">
    <location>
        <begin position="1182"/>
        <end position="1217"/>
    </location>
</feature>
<feature type="compositionally biased region" description="Basic and acidic residues" evidence="2">
    <location>
        <begin position="936"/>
        <end position="947"/>
    </location>
</feature>
<feature type="compositionally biased region" description="Gly residues" evidence="2">
    <location>
        <begin position="1145"/>
        <end position="1157"/>
    </location>
</feature>
<dbReference type="PROSITE" id="PS50021">
    <property type="entry name" value="CH"/>
    <property type="match status" value="1"/>
</dbReference>
<feature type="compositionally biased region" description="Gly residues" evidence="2">
    <location>
        <begin position="1244"/>
        <end position="1261"/>
    </location>
</feature>
<feature type="region of interest" description="Disordered" evidence="2">
    <location>
        <begin position="1242"/>
        <end position="1266"/>
    </location>
</feature>
<dbReference type="PANTHER" id="PTHR12509">
    <property type="entry name" value="SPERMATOGENESIS-ASSOCIATED 4-RELATED"/>
    <property type="match status" value="1"/>
</dbReference>
<dbReference type="FunFam" id="1.10.418.10:FF:000059">
    <property type="entry name" value="RIKEN cDNA 6430531B16 gene"/>
    <property type="match status" value="1"/>
</dbReference>
<protein>
    <recommendedName>
        <fullName evidence="3">Calponin-homology (CH) domain-containing protein</fullName>
    </recommendedName>
</protein>
<dbReference type="PANTHER" id="PTHR12509:SF9">
    <property type="entry name" value="SPERM FLAGELLAR PROTEIN 1 ISOFORM X1"/>
    <property type="match status" value="1"/>
</dbReference>
<feature type="compositionally biased region" description="Basic and acidic residues" evidence="2">
    <location>
        <begin position="890"/>
        <end position="912"/>
    </location>
</feature>
<feature type="region of interest" description="Disordered" evidence="2">
    <location>
        <begin position="1141"/>
        <end position="1165"/>
    </location>
</feature>
<dbReference type="GO" id="GO:0008017">
    <property type="term" value="F:microtubule binding"/>
    <property type="evidence" value="ECO:0007669"/>
    <property type="project" value="TreeGrafter"/>
</dbReference>
<feature type="compositionally biased region" description="Polar residues" evidence="2">
    <location>
        <begin position="435"/>
        <end position="446"/>
    </location>
</feature>
<dbReference type="EMBL" id="CDMZ01001538">
    <property type="protein sequence ID" value="CEM34116.1"/>
    <property type="molecule type" value="Genomic_DNA"/>
</dbReference>
<dbReference type="SUPFAM" id="SSF47576">
    <property type="entry name" value="Calponin-homology domain, CH-domain"/>
    <property type="match status" value="1"/>
</dbReference>
<evidence type="ECO:0000256" key="1">
    <source>
        <dbReference type="SAM" id="Coils"/>
    </source>
</evidence>
<organism evidence="4">
    <name type="scientific">Chromera velia CCMP2878</name>
    <dbReference type="NCBI Taxonomy" id="1169474"/>
    <lineage>
        <taxon>Eukaryota</taxon>
        <taxon>Sar</taxon>
        <taxon>Alveolata</taxon>
        <taxon>Colpodellida</taxon>
        <taxon>Chromeraceae</taxon>
        <taxon>Chromera</taxon>
    </lineage>
</organism>
<feature type="region of interest" description="Disordered" evidence="2">
    <location>
        <begin position="875"/>
        <end position="947"/>
    </location>
</feature>
<sequence>MLQSVDLSEKKQREVYAWVDSLPLSRPKRNISKDFSDGLMFAEVVRQFFPALIDVHNFKAAPTQTLKRSNWSVLAEKVLTHIGLYLNEADVYLLSGAAPLAIEKLLYVLRTQIPSYLGQFGGNKSGNKAADGLPSNHVQSVEVSALQLQAHGADKQIHRHTVAGPGSRGNPKREWRAPLGGGDGPPSFADRPALQPGGAPVGLGGAYSLPTGMDITVTATSEDTAELESRAQSVMGKTAVFQKQMQKGPLYTEGPHMHLVDPSSQNANAGGGCMRPVTPQRNTKGSTPPRPASPVECEALMAAQRDLLCSTQVQLLQHEVALAESCSHEKDRVIASLLRKLDRGRRGGDGYASAMEREVGVRKETVFRGPAEVGRPSGVGRHGGGMGRGWEESSEVAEEEEVDFRGNRMRHRHTLANPSNSRSGRASMGPAVDSSRLNAPRPTTVTAPRHSLAPAAQSRRTTKKSVVETSIVEASEVTRLANLSAEAGEDFHRLKLVLREAEAALLLKDRCLREKTAEVDELEREGADLRERLGRVNGDSRDAIYRTATAGRMAEEEARRDGESVSGSLRRQLCQLERTLETERNRVSMLKSETDKAEQELASANARANAAEADYQRTKQQLRDAERRLNEVQDAEDRVKELETLLANRDRRASNASLDVQRLRDDLKASQTEVEAGRVRLRDLENEVDDLRARRRASGVGGRDASASTLSQLRDREDEVASLRREIADLKASEGGAGRGGEGGTADVSALERKLELKETQVKNQMKKLKEKTDEVDDLKKKIATLEKGGGPGGASSDETKRLEEEKYQLEQELKEARLSLEEAKAAGGGGGGDGSASSTIVQKKLEMKEGQVKKQMDMLKAKNAEIIELKKQVEEAKSASGGSGGGGEEVEKLRQELEEKTKEIETLKSKLADGSGDGGGSPSSGSSGDSSVLQKKLEMKENQVKKQMDMLKAKNEEIAKLKKELEEAKGGGVGGGGTGDEVVDKLKKEIQEKDKEIEELKAKAASGGEGSGSGGGGGDSVLQKKLEMKENQVKKQMDMLKQKTEEIENLKKQVGSGSSSGGGGSDEETKKWRSEAEKKDSEIEALKAQLEVASKLGDASVAASEGGDSLLKKKLELKENQVKKQMDMLKTKNAEIAELKRQVEGGGGAPSGGGESGADVATWKAEAGKLEGEVKKLKEQLEAAKSASGGGGDAAPALPSAAGGDQATLQKKLELKETQVKRQMDMLKEKNAKIANLEAQLKEGGGGGGGGAGEGAGTAGGESELAEVKKKNANLLKAVGSLNDRLAETEKKNKALKQESEEKDREIASLKSKVG</sequence>
<name>A0A0G4GTN7_9ALVE</name>
<keyword evidence="1" id="KW-0175">Coiled coil</keyword>
<feature type="region of interest" description="Disordered" evidence="2">
    <location>
        <begin position="1291"/>
        <end position="1316"/>
    </location>
</feature>
<feature type="compositionally biased region" description="Basic and acidic residues" evidence="2">
    <location>
        <begin position="1291"/>
        <end position="1309"/>
    </location>
</feature>
<dbReference type="Gene3D" id="1.10.418.10">
    <property type="entry name" value="Calponin-like domain"/>
    <property type="match status" value="1"/>
</dbReference>
<accession>A0A0G4GTN7</accession>
<feature type="region of interest" description="Disordered" evidence="2">
    <location>
        <begin position="154"/>
        <end position="186"/>
    </location>
</feature>
<evidence type="ECO:0000259" key="3">
    <source>
        <dbReference type="PROSITE" id="PS50021"/>
    </source>
</evidence>
<dbReference type="GO" id="GO:0051493">
    <property type="term" value="P:regulation of cytoskeleton organization"/>
    <property type="evidence" value="ECO:0007669"/>
    <property type="project" value="TreeGrafter"/>
</dbReference>
<dbReference type="Pfam" id="PF06294">
    <property type="entry name" value="CH_2"/>
    <property type="match status" value="1"/>
</dbReference>
<feature type="compositionally biased region" description="Gly residues" evidence="2">
    <location>
        <begin position="1008"/>
        <end position="1020"/>
    </location>
</feature>
<feature type="region of interest" description="Disordered" evidence="2">
    <location>
        <begin position="411"/>
        <end position="464"/>
    </location>
</feature>
<feature type="coiled-coil region" evidence="1">
    <location>
        <begin position="512"/>
        <end position="539"/>
    </location>
</feature>
<feature type="compositionally biased region" description="Low complexity" evidence="2">
    <location>
        <begin position="1195"/>
        <end position="1206"/>
    </location>
</feature>
<evidence type="ECO:0000256" key="2">
    <source>
        <dbReference type="SAM" id="MobiDB-lite"/>
    </source>
</evidence>
<dbReference type="InterPro" id="IPR052111">
    <property type="entry name" value="Spermatogenesis_Ciliary_MAP"/>
</dbReference>
<proteinExistence type="predicted"/>
<dbReference type="InterPro" id="IPR036872">
    <property type="entry name" value="CH_dom_sf"/>
</dbReference>
<reference evidence="4" key="1">
    <citation type="submission" date="2014-11" db="EMBL/GenBank/DDBJ databases">
        <authorList>
            <person name="Otto D Thomas"/>
            <person name="Naeem Raeece"/>
        </authorList>
    </citation>
    <scope>NUCLEOTIDE SEQUENCE</scope>
</reference>
<feature type="region of interest" description="Disordered" evidence="2">
    <location>
        <begin position="695"/>
        <end position="717"/>
    </location>
</feature>
<dbReference type="InterPro" id="IPR001715">
    <property type="entry name" value="CH_dom"/>
</dbReference>
<gene>
    <name evidence="4" type="ORF">Cvel_23341</name>
</gene>
<dbReference type="VEuPathDB" id="CryptoDB:Cvel_23341"/>
<evidence type="ECO:0000313" key="4">
    <source>
        <dbReference type="EMBL" id="CEM34116.1"/>
    </source>
</evidence>
<feature type="compositionally biased region" description="Basic and acidic residues" evidence="2">
    <location>
        <begin position="1068"/>
        <end position="1082"/>
    </location>
</feature>
<feature type="region of interest" description="Disordered" evidence="2">
    <location>
        <begin position="784"/>
        <end position="806"/>
    </location>
</feature>
<feature type="region of interest" description="Disordered" evidence="2">
    <location>
        <begin position="370"/>
        <end position="397"/>
    </location>
</feature>